<organism evidence="1 2">
    <name type="scientific">Coniosporium uncinatum</name>
    <dbReference type="NCBI Taxonomy" id="93489"/>
    <lineage>
        <taxon>Eukaryota</taxon>
        <taxon>Fungi</taxon>
        <taxon>Dikarya</taxon>
        <taxon>Ascomycota</taxon>
        <taxon>Pezizomycotina</taxon>
        <taxon>Dothideomycetes</taxon>
        <taxon>Dothideomycetes incertae sedis</taxon>
        <taxon>Coniosporium</taxon>
    </lineage>
</organism>
<gene>
    <name evidence="1" type="ORF">LTS18_006426</name>
</gene>
<proteinExistence type="predicted"/>
<evidence type="ECO:0000313" key="2">
    <source>
        <dbReference type="Proteomes" id="UP001186974"/>
    </source>
</evidence>
<sequence>SSKSKKNEVTPWVEPDAALLPDKEDKHFANSDVDRLYQLPVTEISTSEHGSAASLSASSGDNVITVPPNFSIAVFDKAYMLVKEDVFLNTWVNYEARFSKPRSAGKDERHSTSFFSNLTSDNFSVSDSFLLSSKKRASRNANRR</sequence>
<feature type="non-terminal residue" evidence="1">
    <location>
        <position position="1"/>
    </location>
</feature>
<comment type="caution">
    <text evidence="1">The sequence shown here is derived from an EMBL/GenBank/DDBJ whole genome shotgun (WGS) entry which is preliminary data.</text>
</comment>
<reference evidence="1" key="1">
    <citation type="submission" date="2024-09" db="EMBL/GenBank/DDBJ databases">
        <title>Black Yeasts Isolated from many extreme environments.</title>
        <authorList>
            <person name="Coleine C."/>
            <person name="Stajich J.E."/>
            <person name="Selbmann L."/>
        </authorList>
    </citation>
    <scope>NUCLEOTIDE SEQUENCE</scope>
    <source>
        <strain evidence="1">CCFEE 5737</strain>
    </source>
</reference>
<name>A0ACC3DAP1_9PEZI</name>
<dbReference type="EMBL" id="JAWDJW010006489">
    <property type="protein sequence ID" value="KAK3064526.1"/>
    <property type="molecule type" value="Genomic_DNA"/>
</dbReference>
<dbReference type="Proteomes" id="UP001186974">
    <property type="component" value="Unassembled WGS sequence"/>
</dbReference>
<protein>
    <submittedName>
        <fullName evidence="1">Uncharacterized protein</fullName>
    </submittedName>
</protein>
<evidence type="ECO:0000313" key="1">
    <source>
        <dbReference type="EMBL" id="KAK3064526.1"/>
    </source>
</evidence>
<accession>A0ACC3DAP1</accession>
<keyword evidence="2" id="KW-1185">Reference proteome</keyword>